<dbReference type="GO" id="GO:0008270">
    <property type="term" value="F:zinc ion binding"/>
    <property type="evidence" value="ECO:0007669"/>
    <property type="project" value="InterPro"/>
</dbReference>
<evidence type="ECO:0000259" key="1">
    <source>
        <dbReference type="Pfam" id="PF06048"/>
    </source>
</evidence>
<dbReference type="Gene3D" id="3.90.580.10">
    <property type="entry name" value="Zinc finger, CHC2-type domain"/>
    <property type="match status" value="1"/>
</dbReference>
<dbReference type="AlphaFoldDB" id="A0A6I6JG65"/>
<dbReference type="CDD" id="cd01029">
    <property type="entry name" value="TOPRIM_primases"/>
    <property type="match status" value="1"/>
</dbReference>
<sequence length="937" mass="103189">MVSSALQWANTLKEMLMSSPRQQKYFKVDFQAVNHAALNRFNELVELWCPGGRYEGNEYVPRNPTRDDKKPGSFKINKDTGQWFENATGEYGGDLISLYAYLNGVTQLEAAKALAEYLHIEFNTPRCNRKKMSSKKADWEPFLPIPEDAPGSDHRHPKFGLPSRVWLYLDCEGNPLSYVCRFDLPDGGKAILPHTFGHDGKGNRHWDWKGVPAPRSLYGLDILAQAEATVPVLIMEGEKAADAARDLVGDSMVAMTWPSGSNSVHLADWSPVKDRAVKIWPDADKPGFEAALKVAELAVIEQAASVSIVVPPANAPKGWDLADATDWDSKRTLELIENNQVDREGFKCLALERYGIDDKPQTSPSASPGFKLKEDGVYRTKIVSSGELVEEMVCSPLEVLALTRDKDNQSWGKLLQVTDPDGNDHKWAMSMEMTAMAGEPFRQHLASLGLRLAPGRYSKARLLEYIVQTDPEARALCVPRTGWHGDTFVLPDQTYGVHGEEQVILQRLCNDNPYKLSGSLKEWQDSVGTWCQGNSRLAFGVSVAFAAVMQHHAGAESGGFHFIGSSSIGKTTVLMAAASVCGGGGDAGYIRQWRATDNGIEAIAASCCDTLLCLDEMGQADSKVVAEGAYLLANGVGKLRATKVGSTASINAWRSCFLSTGETSLNDKLLEDQRLRAKAGHAVRIVDIPADAGCDLGAFEKIHGFGNGEEFARAISQAATSYYGTPLRAFLEKLMDNLDAHCKRHSQLRHTFYNTHCPIEADGQVKRACRRFAHVAASGELAAEIGILPWESAEASKAAMDCFHAWLNHRGGKGAAEKLEGLRQVRAFFEKYASSRFELIGSKNSESSEPQVIVESYNRAGFRNEDDEGNAEFWMFPEAFREVCQGFDHKMVCRMLAEQGILKTQTSGSFQMAKRLPGMGVKSLKKVYVITSKIFKE</sequence>
<dbReference type="InterPro" id="IPR036977">
    <property type="entry name" value="DNA_primase_Znf_CHC2"/>
</dbReference>
<dbReference type="GO" id="GO:0006260">
    <property type="term" value="P:DNA replication"/>
    <property type="evidence" value="ECO:0007669"/>
    <property type="project" value="InterPro"/>
</dbReference>
<evidence type="ECO:0000313" key="3">
    <source>
        <dbReference type="Proteomes" id="UP000428328"/>
    </source>
</evidence>
<dbReference type="InterPro" id="IPR009270">
    <property type="entry name" value="DUF927"/>
</dbReference>
<dbReference type="Proteomes" id="UP000428328">
    <property type="component" value="Chromosome"/>
</dbReference>
<dbReference type="GO" id="GO:0003677">
    <property type="term" value="F:DNA binding"/>
    <property type="evidence" value="ECO:0007669"/>
    <property type="project" value="InterPro"/>
</dbReference>
<proteinExistence type="predicted"/>
<dbReference type="SUPFAM" id="SSF57783">
    <property type="entry name" value="Zinc beta-ribbon"/>
    <property type="match status" value="1"/>
</dbReference>
<reference evidence="2 3" key="1">
    <citation type="submission" date="2019-11" db="EMBL/GenBank/DDBJ databases">
        <authorList>
            <person name="Zheng R.K."/>
            <person name="Sun C.M."/>
        </authorList>
    </citation>
    <scope>NUCLEOTIDE SEQUENCE [LARGE SCALE GENOMIC DNA]</scope>
    <source>
        <strain evidence="2 3">SRB007</strain>
    </source>
</reference>
<dbReference type="KEGG" id="psel:GM415_02420"/>
<dbReference type="InterPro" id="IPR034154">
    <property type="entry name" value="TOPRIM_DnaG/twinkle"/>
</dbReference>
<name>A0A6I6JG65_9BACT</name>
<organism evidence="2 3">
    <name type="scientific">Pseudodesulfovibrio cashew</name>
    <dbReference type="NCBI Taxonomy" id="2678688"/>
    <lineage>
        <taxon>Bacteria</taxon>
        <taxon>Pseudomonadati</taxon>
        <taxon>Thermodesulfobacteriota</taxon>
        <taxon>Desulfovibrionia</taxon>
        <taxon>Desulfovibrionales</taxon>
        <taxon>Desulfovibrionaceae</taxon>
    </lineage>
</organism>
<keyword evidence="3" id="KW-1185">Reference proteome</keyword>
<protein>
    <submittedName>
        <fullName evidence="2">DUF927 domain-containing protein</fullName>
    </submittedName>
</protein>
<feature type="domain" description="DUF927" evidence="1">
    <location>
        <begin position="370"/>
        <end position="646"/>
    </location>
</feature>
<dbReference type="EMBL" id="CP046400">
    <property type="protein sequence ID" value="QGY39037.1"/>
    <property type="molecule type" value="Genomic_DNA"/>
</dbReference>
<dbReference type="Pfam" id="PF06048">
    <property type="entry name" value="DUF927"/>
    <property type="match status" value="1"/>
</dbReference>
<gene>
    <name evidence="2" type="ORF">GM415_02420</name>
</gene>
<evidence type="ECO:0000313" key="2">
    <source>
        <dbReference type="EMBL" id="QGY39037.1"/>
    </source>
</evidence>
<accession>A0A6I6JG65</accession>